<evidence type="ECO:0000256" key="2">
    <source>
        <dbReference type="SAM" id="Phobius"/>
    </source>
</evidence>
<dbReference type="SUPFAM" id="SSF50370">
    <property type="entry name" value="Ricin B-like lectins"/>
    <property type="match status" value="1"/>
</dbReference>
<keyword evidence="2" id="KW-1133">Transmembrane helix</keyword>
<evidence type="ECO:0000313" key="4">
    <source>
        <dbReference type="EMBL" id="AKI80023.1"/>
    </source>
</evidence>
<feature type="region of interest" description="Disordered" evidence="1">
    <location>
        <begin position="33"/>
        <end position="57"/>
    </location>
</feature>
<name>A0A0G2Y2Q6_9VIRU</name>
<keyword evidence="5" id="KW-1185">Reference proteome</keyword>
<dbReference type="KEGG" id="vg:80513821"/>
<organism evidence="4 5">
    <name type="scientific">Acanthamoeba polyphaga mimivirus Kroon</name>
    <dbReference type="NCBI Taxonomy" id="3069720"/>
    <lineage>
        <taxon>Viruses</taxon>
        <taxon>Varidnaviria</taxon>
        <taxon>Bamfordvirae</taxon>
        <taxon>Nucleocytoviricota</taxon>
        <taxon>Megaviricetes</taxon>
        <taxon>Imitervirales</taxon>
        <taxon>Mimiviridae</taxon>
        <taxon>Megamimivirinae</taxon>
        <taxon>Mimivirus</taxon>
        <taxon>Mimivirus lagoaense</taxon>
    </lineage>
</organism>
<feature type="domain" description="Ricin B lectin" evidence="3">
    <location>
        <begin position="70"/>
        <end position="213"/>
    </location>
</feature>
<feature type="transmembrane region" description="Helical" evidence="2">
    <location>
        <begin position="6"/>
        <end position="27"/>
    </location>
</feature>
<dbReference type="PROSITE" id="PS50231">
    <property type="entry name" value="RICIN_B_LECTIN"/>
    <property type="match status" value="1"/>
</dbReference>
<dbReference type="EMBL" id="KM982402">
    <property type="protein sequence ID" value="AKI80023.1"/>
    <property type="molecule type" value="Genomic_DNA"/>
</dbReference>
<dbReference type="Pfam" id="PF00652">
    <property type="entry name" value="Ricin_B_lectin"/>
    <property type="match status" value="1"/>
</dbReference>
<dbReference type="SMART" id="SM00458">
    <property type="entry name" value="RICIN"/>
    <property type="match status" value="1"/>
</dbReference>
<protein>
    <submittedName>
        <fullName evidence="4">B-type lectin protein</fullName>
    </submittedName>
</protein>
<feature type="compositionally biased region" description="Low complexity" evidence="1">
    <location>
        <begin position="34"/>
        <end position="57"/>
    </location>
</feature>
<proteinExistence type="predicted"/>
<evidence type="ECO:0000256" key="1">
    <source>
        <dbReference type="SAM" id="MobiDB-lite"/>
    </source>
</evidence>
<keyword evidence="2" id="KW-0812">Transmembrane</keyword>
<dbReference type="Proteomes" id="UP000240461">
    <property type="component" value="Segment"/>
</dbReference>
<dbReference type="Gene3D" id="2.80.10.50">
    <property type="match status" value="1"/>
</dbReference>
<sequence>MSKTTVIVIVVIIILLLLALLGFFFYWRYRHRSTPSPSGTPVTPATPATPVTPVTPATPATPAGITKAMQSGWGTIENQGNCLTATSNPGANTSIELQTCINPSSDNSSQQWKMTGNNSFISKLDPNGTYCLDVDGTASVGSSDQIHFWQCQQQDTTKMGWTPKITTNNPLNYQLVNNKTTSACLDASPGINKQPILQTCGTNTTASQQWVFKPISS</sequence>
<dbReference type="InterPro" id="IPR035992">
    <property type="entry name" value="Ricin_B-like_lectins"/>
</dbReference>
<evidence type="ECO:0000259" key="3">
    <source>
        <dbReference type="SMART" id="SM00458"/>
    </source>
</evidence>
<keyword evidence="2" id="KW-0472">Membrane</keyword>
<reference evidence="4 5" key="1">
    <citation type="submission" date="2014-10" db="EMBL/GenBank/DDBJ databases">
        <title>Pan-genome analysis of Brazilian lineage A amoebal mimiviruses.</title>
        <authorList>
            <person name="Assis F.L."/>
            <person name="Abrahao J.S."/>
            <person name="Kroon E.G."/>
            <person name="Dornas F.P."/>
            <person name="Andrade K.R."/>
            <person name="Borato P.V.M."/>
            <person name="Pilotto M.R."/>
            <person name="Benamar S."/>
            <person name="LaScola B."/>
            <person name="Colson P."/>
        </authorList>
    </citation>
    <scope>NUCLEOTIDE SEQUENCE [LARGE SCALE GENOMIC DNA]</scope>
    <source>
        <strain evidence="4 5">Kroon</strain>
    </source>
</reference>
<evidence type="ECO:0000313" key="5">
    <source>
        <dbReference type="Proteomes" id="UP000240461"/>
    </source>
</evidence>
<dbReference type="InterPro" id="IPR000772">
    <property type="entry name" value="Ricin_B_lectin"/>
</dbReference>
<accession>A0A0G2Y2Q6</accession>